<evidence type="ECO:0000256" key="1">
    <source>
        <dbReference type="SAM" id="MobiDB-lite"/>
    </source>
</evidence>
<protein>
    <submittedName>
        <fullName evidence="2">Uncharacterized protein</fullName>
    </submittedName>
</protein>
<dbReference type="EMBL" id="BQNB010010115">
    <property type="protein sequence ID" value="GJS72923.1"/>
    <property type="molecule type" value="Genomic_DNA"/>
</dbReference>
<proteinExistence type="predicted"/>
<gene>
    <name evidence="2" type="ORF">Tco_0705764</name>
</gene>
<keyword evidence="3" id="KW-1185">Reference proteome</keyword>
<comment type="caution">
    <text evidence="2">The sequence shown here is derived from an EMBL/GenBank/DDBJ whole genome shotgun (WGS) entry which is preliminary data.</text>
</comment>
<feature type="compositionally biased region" description="Polar residues" evidence="1">
    <location>
        <begin position="23"/>
        <end position="41"/>
    </location>
</feature>
<dbReference type="Proteomes" id="UP001151760">
    <property type="component" value="Unassembled WGS sequence"/>
</dbReference>
<reference evidence="2" key="1">
    <citation type="journal article" date="2022" name="Int. J. Mol. Sci.">
        <title>Draft Genome of Tanacetum Coccineum: Genomic Comparison of Closely Related Tanacetum-Family Plants.</title>
        <authorList>
            <person name="Yamashiro T."/>
            <person name="Shiraishi A."/>
            <person name="Nakayama K."/>
            <person name="Satake H."/>
        </authorList>
    </citation>
    <scope>NUCLEOTIDE SEQUENCE</scope>
</reference>
<accession>A0ABQ4Y723</accession>
<reference evidence="2" key="2">
    <citation type="submission" date="2022-01" db="EMBL/GenBank/DDBJ databases">
        <authorList>
            <person name="Yamashiro T."/>
            <person name="Shiraishi A."/>
            <person name="Satake H."/>
            <person name="Nakayama K."/>
        </authorList>
    </citation>
    <scope>NUCLEOTIDE SEQUENCE</scope>
</reference>
<organism evidence="2 3">
    <name type="scientific">Tanacetum coccineum</name>
    <dbReference type="NCBI Taxonomy" id="301880"/>
    <lineage>
        <taxon>Eukaryota</taxon>
        <taxon>Viridiplantae</taxon>
        <taxon>Streptophyta</taxon>
        <taxon>Embryophyta</taxon>
        <taxon>Tracheophyta</taxon>
        <taxon>Spermatophyta</taxon>
        <taxon>Magnoliopsida</taxon>
        <taxon>eudicotyledons</taxon>
        <taxon>Gunneridae</taxon>
        <taxon>Pentapetalae</taxon>
        <taxon>asterids</taxon>
        <taxon>campanulids</taxon>
        <taxon>Asterales</taxon>
        <taxon>Asteraceae</taxon>
        <taxon>Asteroideae</taxon>
        <taxon>Anthemideae</taxon>
        <taxon>Anthemidinae</taxon>
        <taxon>Tanacetum</taxon>
    </lineage>
</organism>
<name>A0ABQ4Y723_9ASTR</name>
<evidence type="ECO:0000313" key="2">
    <source>
        <dbReference type="EMBL" id="GJS72923.1"/>
    </source>
</evidence>
<evidence type="ECO:0000313" key="3">
    <source>
        <dbReference type="Proteomes" id="UP001151760"/>
    </source>
</evidence>
<sequence>MTVRDLTGSGFENTELYSRPKLQRSSNPTRSTNSGSQQSRVPSEGYTHHVCTTCRRRHQESVVVLLVLVSNAARHGQSSAGLQKNTGLSYLWHADNREGRQSKKPKTHQAVSLCLTRFRPPNTSRVVSFNALPLICVEYDDNSGYRLVSNTPCYD</sequence>
<feature type="region of interest" description="Disordered" evidence="1">
    <location>
        <begin position="1"/>
        <end position="46"/>
    </location>
</feature>